<dbReference type="GO" id="GO:0000976">
    <property type="term" value="F:transcription cis-regulatory region binding"/>
    <property type="evidence" value="ECO:0007669"/>
    <property type="project" value="TreeGrafter"/>
</dbReference>
<keyword evidence="1" id="KW-0805">Transcription regulation</keyword>
<evidence type="ECO:0000256" key="3">
    <source>
        <dbReference type="ARBA" id="ARBA00023163"/>
    </source>
</evidence>
<dbReference type="CDD" id="cd01392">
    <property type="entry name" value="HTH_LacI"/>
    <property type="match status" value="1"/>
</dbReference>
<dbReference type="InterPro" id="IPR001761">
    <property type="entry name" value="Peripla_BP/Lac1_sug-bd_dom"/>
</dbReference>
<dbReference type="PANTHER" id="PTHR30146:SF149">
    <property type="entry name" value="HTH-TYPE TRANSCRIPTIONAL REGULATOR EBGR"/>
    <property type="match status" value="1"/>
</dbReference>
<keyword evidence="3" id="KW-0804">Transcription</keyword>
<feature type="domain" description="HTH lacI-type" evidence="4">
    <location>
        <begin position="3"/>
        <end position="58"/>
    </location>
</feature>
<dbReference type="STRING" id="1130080.SAMN04488113_1302"/>
<gene>
    <name evidence="5" type="ORF">SAMN04488113_1302</name>
</gene>
<protein>
    <submittedName>
        <fullName evidence="5">LacI family transcriptional regulator</fullName>
    </submittedName>
</protein>
<dbReference type="PROSITE" id="PS00356">
    <property type="entry name" value="HTH_LACI_1"/>
    <property type="match status" value="1"/>
</dbReference>
<accession>A0A1H6UHR8</accession>
<evidence type="ECO:0000259" key="4">
    <source>
        <dbReference type="PROSITE" id="PS50932"/>
    </source>
</evidence>
<dbReference type="SUPFAM" id="SSF53822">
    <property type="entry name" value="Periplasmic binding protein-like I"/>
    <property type="match status" value="1"/>
</dbReference>
<dbReference type="PROSITE" id="PS50932">
    <property type="entry name" value="HTH_LACI_2"/>
    <property type="match status" value="1"/>
</dbReference>
<dbReference type="OrthoDB" id="9798934at2"/>
<keyword evidence="2" id="KW-0238">DNA-binding</keyword>
<dbReference type="Pfam" id="PF00356">
    <property type="entry name" value="LacI"/>
    <property type="match status" value="1"/>
</dbReference>
<reference evidence="6" key="1">
    <citation type="submission" date="2016-10" db="EMBL/GenBank/DDBJ databases">
        <authorList>
            <person name="Varghese N."/>
            <person name="Submissions S."/>
        </authorList>
    </citation>
    <scope>NUCLEOTIDE SEQUENCE [LARGE SCALE GENOMIC DNA]</scope>
    <source>
        <strain evidence="6">DSM 25751</strain>
    </source>
</reference>
<dbReference type="InterPro" id="IPR000843">
    <property type="entry name" value="HTH_LacI"/>
</dbReference>
<dbReference type="Proteomes" id="UP000198564">
    <property type="component" value="Unassembled WGS sequence"/>
</dbReference>
<sequence length="334" mass="37863">MSVRLKDIAKIAGVSVGTVSRVINQKTSEIGGETVKRVEKVIKEEGYVPNIRARSLKTNRSNILGLLIPSIKNPFFTEIVRGVEDTAYDLGYSVILCNTYDNFDKETKYLNTLHELRVDGIIVAGSYDRNKEKEEAYSFNVPLIAIDRAVYYKNISTFITTDNYSSSEKIAEILFENGYRSFFYLGGPKTNSVAKKRYKGTKAGLKKKEISKFKEVFGNFSIEDGYTLIHKEKNIKDYDVIISGNDLLAMGAIQALREKNIDIPNEISVFGFDDMEIFSEITPKLSTVKQPSYLMGVNSVKMIDKTLNGQRVKEKYELPQKLLFRDTTKVKLNE</sequence>
<dbReference type="InterPro" id="IPR028082">
    <property type="entry name" value="Peripla_BP_I"/>
</dbReference>
<organism evidence="5 6">
    <name type="scientific">Alkalibacterium gilvum</name>
    <dbReference type="NCBI Taxonomy" id="1130080"/>
    <lineage>
        <taxon>Bacteria</taxon>
        <taxon>Bacillati</taxon>
        <taxon>Bacillota</taxon>
        <taxon>Bacilli</taxon>
        <taxon>Lactobacillales</taxon>
        <taxon>Carnobacteriaceae</taxon>
        <taxon>Alkalibacterium</taxon>
    </lineage>
</organism>
<dbReference type="SUPFAM" id="SSF47413">
    <property type="entry name" value="lambda repressor-like DNA-binding domains"/>
    <property type="match status" value="1"/>
</dbReference>
<dbReference type="SMART" id="SM00354">
    <property type="entry name" value="HTH_LACI"/>
    <property type="match status" value="1"/>
</dbReference>
<dbReference type="PANTHER" id="PTHR30146">
    <property type="entry name" value="LACI-RELATED TRANSCRIPTIONAL REPRESSOR"/>
    <property type="match status" value="1"/>
</dbReference>
<dbReference type="RefSeq" id="WP_091635594.1">
    <property type="nucleotide sequence ID" value="NZ_FNYW01000030.1"/>
</dbReference>
<evidence type="ECO:0000313" key="6">
    <source>
        <dbReference type="Proteomes" id="UP000198564"/>
    </source>
</evidence>
<dbReference type="InterPro" id="IPR010982">
    <property type="entry name" value="Lambda_DNA-bd_dom_sf"/>
</dbReference>
<dbReference type="EMBL" id="FNYW01000030">
    <property type="protein sequence ID" value="SEI89347.1"/>
    <property type="molecule type" value="Genomic_DNA"/>
</dbReference>
<dbReference type="GO" id="GO:0003700">
    <property type="term" value="F:DNA-binding transcription factor activity"/>
    <property type="evidence" value="ECO:0007669"/>
    <property type="project" value="TreeGrafter"/>
</dbReference>
<evidence type="ECO:0000256" key="2">
    <source>
        <dbReference type="ARBA" id="ARBA00023125"/>
    </source>
</evidence>
<dbReference type="Gene3D" id="3.40.50.2300">
    <property type="match status" value="2"/>
</dbReference>
<name>A0A1H6UHR8_9LACT</name>
<dbReference type="PRINTS" id="PR00036">
    <property type="entry name" value="HTHLACI"/>
</dbReference>
<keyword evidence="6" id="KW-1185">Reference proteome</keyword>
<dbReference type="AlphaFoldDB" id="A0A1H6UHR8"/>
<evidence type="ECO:0000313" key="5">
    <source>
        <dbReference type="EMBL" id="SEI89347.1"/>
    </source>
</evidence>
<dbReference type="CDD" id="cd06267">
    <property type="entry name" value="PBP1_LacI_sugar_binding-like"/>
    <property type="match status" value="1"/>
</dbReference>
<dbReference type="Pfam" id="PF00532">
    <property type="entry name" value="Peripla_BP_1"/>
    <property type="match status" value="1"/>
</dbReference>
<dbReference type="Gene3D" id="1.10.260.40">
    <property type="entry name" value="lambda repressor-like DNA-binding domains"/>
    <property type="match status" value="1"/>
</dbReference>
<evidence type="ECO:0000256" key="1">
    <source>
        <dbReference type="ARBA" id="ARBA00023015"/>
    </source>
</evidence>
<proteinExistence type="predicted"/>